<evidence type="ECO:0000256" key="2">
    <source>
        <dbReference type="ARBA" id="ARBA00007639"/>
    </source>
</evidence>
<dbReference type="EMBL" id="PNBW01000078">
    <property type="protein sequence ID" value="TMO72566.1"/>
    <property type="molecule type" value="Genomic_DNA"/>
</dbReference>
<protein>
    <submittedName>
        <fullName evidence="5">Sugar ABC transporter substrate-binding protein</fullName>
    </submittedName>
</protein>
<dbReference type="PANTHER" id="PTHR46847:SF2">
    <property type="entry name" value="ABC TRANSPORTER SUGAR-BINDING PROTEIN"/>
    <property type="match status" value="1"/>
</dbReference>
<reference evidence="7 8" key="2">
    <citation type="submission" date="2019-06" db="EMBL/GenBank/DDBJ databases">
        <title>Co-occurence of chitin degradation, pigmentation and bioactivity in marine Pseudoalteromonas.</title>
        <authorList>
            <person name="Sonnenschein E.C."/>
            <person name="Bech P.K."/>
        </authorList>
    </citation>
    <scope>NUCLEOTIDE SEQUENCE [LARGE SCALE GENOMIC DNA]</scope>
    <source>
        <strain evidence="8">S3790</strain>
        <strain evidence="6 7">S3895</strain>
    </source>
</reference>
<accession>A0A5S3V6L9</accession>
<dbReference type="Gene3D" id="3.40.50.2300">
    <property type="match status" value="2"/>
</dbReference>
<evidence type="ECO:0000313" key="7">
    <source>
        <dbReference type="Proteomes" id="UP000307164"/>
    </source>
</evidence>
<evidence type="ECO:0000313" key="8">
    <source>
        <dbReference type="Proteomes" id="UP000307217"/>
    </source>
</evidence>
<evidence type="ECO:0000259" key="4">
    <source>
        <dbReference type="Pfam" id="PF13407"/>
    </source>
</evidence>
<dbReference type="Proteomes" id="UP000307164">
    <property type="component" value="Unassembled WGS sequence"/>
</dbReference>
<proteinExistence type="inferred from homology"/>
<dbReference type="CDD" id="cd06324">
    <property type="entry name" value="PBP1_ABC_sugar_binding-like"/>
    <property type="match status" value="1"/>
</dbReference>
<gene>
    <name evidence="5" type="ORF">CWC19_16485</name>
    <name evidence="6" type="ORF">CWC20_15090</name>
</gene>
<comment type="caution">
    <text evidence="5">The sequence shown here is derived from an EMBL/GenBank/DDBJ whole genome shotgun (WGS) entry which is preliminary data.</text>
</comment>
<dbReference type="EMBL" id="PNBX01000077">
    <property type="protein sequence ID" value="TMO66365.1"/>
    <property type="molecule type" value="Genomic_DNA"/>
</dbReference>
<reference evidence="7 8" key="1">
    <citation type="submission" date="2018-01" db="EMBL/GenBank/DDBJ databases">
        <authorList>
            <person name="Paulsen S."/>
            <person name="Gram L.K."/>
        </authorList>
    </citation>
    <scope>NUCLEOTIDE SEQUENCE [LARGE SCALE GENOMIC DNA]</scope>
    <source>
        <strain evidence="5 8">S3790</strain>
        <strain evidence="6 7">S3895</strain>
    </source>
</reference>
<keyword evidence="7" id="KW-1185">Reference proteome</keyword>
<dbReference type="GO" id="GO:0030246">
    <property type="term" value="F:carbohydrate binding"/>
    <property type="evidence" value="ECO:0007669"/>
    <property type="project" value="UniProtKB-ARBA"/>
</dbReference>
<organism evidence="5 8">
    <name type="scientific">Pseudoalteromonas aurantia</name>
    <dbReference type="NCBI Taxonomy" id="43654"/>
    <lineage>
        <taxon>Bacteria</taxon>
        <taxon>Pseudomonadati</taxon>
        <taxon>Pseudomonadota</taxon>
        <taxon>Gammaproteobacteria</taxon>
        <taxon>Alteromonadales</taxon>
        <taxon>Pseudoalteromonadaceae</taxon>
        <taxon>Pseudoalteromonas</taxon>
    </lineage>
</organism>
<feature type="domain" description="Periplasmic binding protein" evidence="4">
    <location>
        <begin position="31"/>
        <end position="282"/>
    </location>
</feature>
<comment type="subcellular location">
    <subcellularLocation>
        <location evidence="1">Cell envelope</location>
    </subcellularLocation>
</comment>
<name>A0A5S3V6L9_9GAMM</name>
<reference evidence="5" key="3">
    <citation type="submission" date="2019-09" db="EMBL/GenBank/DDBJ databases">
        <title>Co-occurence of chitin degradation, pigmentation and bioactivity in marine Pseudoalteromonas.</title>
        <authorList>
            <person name="Sonnenschein E.C."/>
            <person name="Bech P.K."/>
        </authorList>
    </citation>
    <scope>NUCLEOTIDE SEQUENCE</scope>
    <source>
        <strain evidence="5">S3790</strain>
    </source>
</reference>
<evidence type="ECO:0000256" key="1">
    <source>
        <dbReference type="ARBA" id="ARBA00004196"/>
    </source>
</evidence>
<dbReference type="AlphaFoldDB" id="A0A5S3V6L9"/>
<dbReference type="Proteomes" id="UP000307217">
    <property type="component" value="Unassembled WGS sequence"/>
</dbReference>
<dbReference type="OrthoDB" id="245475at2"/>
<dbReference type="GO" id="GO:0030313">
    <property type="term" value="C:cell envelope"/>
    <property type="evidence" value="ECO:0007669"/>
    <property type="project" value="UniProtKB-SubCell"/>
</dbReference>
<dbReference type="InterPro" id="IPR025997">
    <property type="entry name" value="SBP_2_dom"/>
</dbReference>
<dbReference type="RefSeq" id="WP_138592870.1">
    <property type="nucleotide sequence ID" value="NZ_PNBW01000078.1"/>
</dbReference>
<keyword evidence="3" id="KW-0732">Signal</keyword>
<comment type="similarity">
    <text evidence="2">Belongs to the bacterial solute-binding protein 2 family.</text>
</comment>
<dbReference type="SUPFAM" id="SSF53822">
    <property type="entry name" value="Periplasmic binding protein-like I"/>
    <property type="match status" value="1"/>
</dbReference>
<evidence type="ECO:0000313" key="5">
    <source>
        <dbReference type="EMBL" id="TMO66365.1"/>
    </source>
</evidence>
<sequence length="361" mass="40330">MFKVIGRVLLIFLLVTVAMGAKAKSSFSVLFVNPSVSGEPFWQKVQTITEQTAYQLNIKIDTIYGEGNRHIQLAELKKYLSYRATPDYVILMNYPGGAEATLDLLNKYGINFITLEQTITGPERSSIGMPKGRYKTWLGEVYHDNYDAGWRLAEALVNDTGLAKGDITALIINGHYGSESDVRSQGANDFFAKQKITVHQQVHASWSKEQAYDKTKKLLSRYPNTNLIWTASDLMAMGALTGVKASKLEHSVAIGGFDWLGDAIDLVDNGGMSATIGGHFMMGGWALVTLSDHFHKHPFWLENSSLTFKLGVISRQNLDDYRWIVYSPDWSLIDYKAMSLIGTDKVDYGFNLSQLQRSAEK</sequence>
<dbReference type="PANTHER" id="PTHR46847">
    <property type="entry name" value="D-ALLOSE-BINDING PERIPLASMIC PROTEIN-RELATED"/>
    <property type="match status" value="1"/>
</dbReference>
<dbReference type="Pfam" id="PF13407">
    <property type="entry name" value="Peripla_BP_4"/>
    <property type="match status" value="1"/>
</dbReference>
<evidence type="ECO:0000313" key="6">
    <source>
        <dbReference type="EMBL" id="TMO72566.1"/>
    </source>
</evidence>
<dbReference type="GO" id="GO:0055085">
    <property type="term" value="P:transmembrane transport"/>
    <property type="evidence" value="ECO:0007669"/>
    <property type="project" value="UniProtKB-ARBA"/>
</dbReference>
<evidence type="ECO:0000256" key="3">
    <source>
        <dbReference type="ARBA" id="ARBA00022729"/>
    </source>
</evidence>
<dbReference type="InterPro" id="IPR028082">
    <property type="entry name" value="Peripla_BP_I"/>
</dbReference>